<evidence type="ECO:0000256" key="4">
    <source>
        <dbReference type="ARBA" id="ARBA00022792"/>
    </source>
</evidence>
<feature type="transmembrane region" description="Helical" evidence="9">
    <location>
        <begin position="63"/>
        <end position="86"/>
    </location>
</feature>
<keyword evidence="6 9" id="KW-0496">Mitochondrion</keyword>
<dbReference type="PANTHER" id="PTHR14110:SF0">
    <property type="entry name" value="MITOCHONDRIAL IMPORT INNER MEMBRANE TRANSLOCASE SUBUNIT TIM22"/>
    <property type="match status" value="1"/>
</dbReference>
<dbReference type="EMBL" id="CAXLJM020000051">
    <property type="protein sequence ID" value="CAL8115590.1"/>
    <property type="molecule type" value="Genomic_DNA"/>
</dbReference>
<protein>
    <recommendedName>
        <fullName evidence="9">Mitochondrial import inner membrane translocase subunit TIM22</fullName>
    </recommendedName>
</protein>
<dbReference type="InterPro" id="IPR039175">
    <property type="entry name" value="TIM22"/>
</dbReference>
<evidence type="ECO:0000256" key="3">
    <source>
        <dbReference type="ARBA" id="ARBA00022692"/>
    </source>
</evidence>
<keyword evidence="9" id="KW-0813">Transport</keyword>
<reference evidence="10 11" key="1">
    <citation type="submission" date="2024-08" db="EMBL/GenBank/DDBJ databases">
        <authorList>
            <person name="Cucini C."/>
            <person name="Frati F."/>
        </authorList>
    </citation>
    <scope>NUCLEOTIDE SEQUENCE [LARGE SCALE GENOMIC DNA]</scope>
</reference>
<organism evidence="10 11">
    <name type="scientific">Orchesella dallaii</name>
    <dbReference type="NCBI Taxonomy" id="48710"/>
    <lineage>
        <taxon>Eukaryota</taxon>
        <taxon>Metazoa</taxon>
        <taxon>Ecdysozoa</taxon>
        <taxon>Arthropoda</taxon>
        <taxon>Hexapoda</taxon>
        <taxon>Collembola</taxon>
        <taxon>Entomobryomorpha</taxon>
        <taxon>Entomobryoidea</taxon>
        <taxon>Orchesellidae</taxon>
        <taxon>Orchesellinae</taxon>
        <taxon>Orchesella</taxon>
    </lineage>
</organism>
<comment type="function">
    <text evidence="8 9">Essential core component of the TIM22 complex, a complex that mediates the import and insertion of multi-pass transmembrane proteins into the mitochondrial inner membrane. In the TIM22 complex, it constitutes the voltage-activated and signal-gated channel. Forms a twin-pore translocase that uses the membrane potential as external driving force in 2 voltage-dependent steps.</text>
</comment>
<accession>A0ABP1R208</accession>
<evidence type="ECO:0000256" key="7">
    <source>
        <dbReference type="ARBA" id="ARBA00023136"/>
    </source>
</evidence>
<evidence type="ECO:0000256" key="6">
    <source>
        <dbReference type="ARBA" id="ARBA00023128"/>
    </source>
</evidence>
<evidence type="ECO:0000256" key="5">
    <source>
        <dbReference type="ARBA" id="ARBA00022989"/>
    </source>
</evidence>
<keyword evidence="7 9" id="KW-0472">Membrane</keyword>
<comment type="subunit">
    <text evidence="9">Component of the TIM22 complex.</text>
</comment>
<keyword evidence="3 9" id="KW-0812">Transmembrane</keyword>
<dbReference type="PANTHER" id="PTHR14110">
    <property type="entry name" value="MITOCHONDRIAL IMPORT INNER MEMBRANE TRANSLOCASE SUBUNIT TIM22"/>
    <property type="match status" value="1"/>
</dbReference>
<keyword evidence="5 9" id="KW-1133">Transmembrane helix</keyword>
<comment type="caution">
    <text evidence="10">The sequence shown here is derived from an EMBL/GenBank/DDBJ whole genome shotgun (WGS) entry which is preliminary data.</text>
</comment>
<comment type="similarity">
    <text evidence="2 9">Belongs to the Tim17/Tim22/Tim23 family.</text>
</comment>
<evidence type="ECO:0000313" key="10">
    <source>
        <dbReference type="EMBL" id="CAL8115590.1"/>
    </source>
</evidence>
<sequence>MSRGNMGNGQPVQLSEDEFKSTLFSLLGPQTSLQGQIIIPKTYGPVVIKTNEEKMIEAAFESCMFKCFMSCTLGYGLGGVIGLFSASVNPTITGPDAKQQTAREVFRDMKATTLSHAKNFAMIGAMFASVECAIETYRGKSDWKNGTSAGAVTGGLIGLRAGVKAGLIGAAGFAAFSSVIDYYMRHR</sequence>
<gene>
    <name evidence="10" type="ORF">ODALV1_LOCUS16923</name>
</gene>
<proteinExistence type="inferred from homology"/>
<evidence type="ECO:0000256" key="2">
    <source>
        <dbReference type="ARBA" id="ARBA00008444"/>
    </source>
</evidence>
<feature type="transmembrane region" description="Helical" evidence="9">
    <location>
        <begin position="165"/>
        <end position="184"/>
    </location>
</feature>
<dbReference type="Pfam" id="PF02466">
    <property type="entry name" value="Tim17"/>
    <property type="match status" value="1"/>
</dbReference>
<keyword evidence="9" id="KW-0811">Translocation</keyword>
<evidence type="ECO:0000256" key="1">
    <source>
        <dbReference type="ARBA" id="ARBA00004448"/>
    </source>
</evidence>
<evidence type="ECO:0000256" key="8">
    <source>
        <dbReference type="ARBA" id="ARBA00024713"/>
    </source>
</evidence>
<keyword evidence="4 9" id="KW-0999">Mitochondrion inner membrane</keyword>
<keyword evidence="11" id="KW-1185">Reference proteome</keyword>
<evidence type="ECO:0000313" key="11">
    <source>
        <dbReference type="Proteomes" id="UP001642540"/>
    </source>
</evidence>
<name>A0ABP1R208_9HEXA</name>
<dbReference type="Proteomes" id="UP001642540">
    <property type="component" value="Unassembled WGS sequence"/>
</dbReference>
<keyword evidence="9" id="KW-0653">Protein transport</keyword>
<evidence type="ECO:0000256" key="9">
    <source>
        <dbReference type="RuleBase" id="RU367038"/>
    </source>
</evidence>
<comment type="subcellular location">
    <subcellularLocation>
        <location evidence="1 9">Mitochondrion inner membrane</location>
        <topology evidence="1 9">Multi-pass membrane protein</topology>
    </subcellularLocation>
</comment>